<dbReference type="RefSeq" id="WP_139687180.1">
    <property type="nucleotide sequence ID" value="NZ_CP040882.1"/>
</dbReference>
<accession>A0ABX5VBZ6</accession>
<sequence>MSFAPHPARLAWAKKMEAPLLTGACMRLRVASNLQSQRGPRRLRRRRSKGLLMRAFRGWVQSPIWKMVMHQFPKASLWFADDYSHLHKSAQCLNQSFFDAWPITILLERRRESRIEKDNCAAMLISSDKARNPKKNKNVQAFANEEAHGMRKEIRNI</sequence>
<name>A0ABX5VBZ6_9BURK</name>
<dbReference type="Proteomes" id="UP000308889">
    <property type="component" value="Chromosome"/>
</dbReference>
<reference evidence="2" key="1">
    <citation type="submission" date="2019-06" db="EMBL/GenBank/DDBJ databases">
        <authorList>
            <person name="Oh B.S."/>
        </authorList>
    </citation>
    <scope>NUCLEOTIDE SEQUENCE [LARGE SCALE GENOMIC DNA]</scope>
    <source>
        <strain evidence="2">KGMB03119</strain>
    </source>
</reference>
<keyword evidence="2" id="KW-1185">Reference proteome</keyword>
<protein>
    <submittedName>
        <fullName evidence="1">Uncharacterized protein</fullName>
    </submittedName>
</protein>
<evidence type="ECO:0000313" key="2">
    <source>
        <dbReference type="Proteomes" id="UP000308889"/>
    </source>
</evidence>
<dbReference type="EMBL" id="CP040882">
    <property type="protein sequence ID" value="QDA53694.1"/>
    <property type="molecule type" value="Genomic_DNA"/>
</dbReference>
<gene>
    <name evidence="1" type="ORF">FG381_01345</name>
</gene>
<proteinExistence type="predicted"/>
<evidence type="ECO:0000313" key="1">
    <source>
        <dbReference type="EMBL" id="QDA53694.1"/>
    </source>
</evidence>
<organism evidence="1 2">
    <name type="scientific">Sutterella faecalis</name>
    <dbReference type="NCBI Taxonomy" id="2584944"/>
    <lineage>
        <taxon>Bacteria</taxon>
        <taxon>Pseudomonadati</taxon>
        <taxon>Pseudomonadota</taxon>
        <taxon>Betaproteobacteria</taxon>
        <taxon>Burkholderiales</taxon>
        <taxon>Sutterellaceae</taxon>
        <taxon>Sutterella</taxon>
    </lineage>
</organism>